<dbReference type="RefSeq" id="WP_075022764.1">
    <property type="nucleotide sequence ID" value="NZ_CP083237.1"/>
</dbReference>
<dbReference type="InParanoid" id="A0A1I5LVX8"/>
<evidence type="ECO:0000256" key="1">
    <source>
        <dbReference type="SAM" id="Phobius"/>
    </source>
</evidence>
<reference evidence="2 3" key="1">
    <citation type="submission" date="2016-10" db="EMBL/GenBank/DDBJ databases">
        <authorList>
            <person name="de Groot N.N."/>
        </authorList>
    </citation>
    <scope>NUCLEOTIDE SEQUENCE [LARGE SCALE GENOMIC DNA]</scope>
    <source>
        <strain evidence="2 3">DSM 43067</strain>
    </source>
</reference>
<evidence type="ECO:0000313" key="3">
    <source>
        <dbReference type="Proteomes" id="UP000183413"/>
    </source>
</evidence>
<keyword evidence="1" id="KW-0472">Membrane</keyword>
<dbReference type="AlphaFoldDB" id="A0A1I5LVX8"/>
<evidence type="ECO:0000313" key="2">
    <source>
        <dbReference type="EMBL" id="SFP00926.1"/>
    </source>
</evidence>
<dbReference type="GeneID" id="99653008"/>
<dbReference type="STRING" id="1993.SAMN04489713_11129"/>
<keyword evidence="1" id="KW-0812">Transmembrane</keyword>
<keyword evidence="3" id="KW-1185">Reference proteome</keyword>
<feature type="transmembrane region" description="Helical" evidence="1">
    <location>
        <begin position="56"/>
        <end position="77"/>
    </location>
</feature>
<sequence>MNEKEKNVMDQVRALLQEPPPPSQEVTAKALAMLEDAMAPGGGHVRTSRPRRRFGWPVKLGAGLVAVGAAAAVAIALTGQGSPGSPGSPGTPGTVDLNRKAVLAAAAKAELAPTGKYWHTDSIDGQSYIVRAKTGTYAIVGAASESFHWAGVKKGTGEAYYDRDLPARPLTPQDEAAWKRAGSPSSFRVWSNDHYYTYKAKATPWRSNGPEVGVFPEGGGEFLGKSIEEWQNLPADPARLTDILLGNGEARFGADPSGGKRNPRLKAEAAQASDIWRTASILSNTPVTPKVRAALMRALAARPGVQAIGTVADPLGRRGVALASGERTATIDGEWGGPKAERGTYRHRQVIVFDPRTGGLLAVQDTLTQPGGRYSEMKPGFIINYVATRSEGWTDTKPKPPAELPF</sequence>
<accession>A0A1I5LVX8</accession>
<organism evidence="2 3">
    <name type="scientific">Actinomadura madurae</name>
    <dbReference type="NCBI Taxonomy" id="1993"/>
    <lineage>
        <taxon>Bacteria</taxon>
        <taxon>Bacillati</taxon>
        <taxon>Actinomycetota</taxon>
        <taxon>Actinomycetes</taxon>
        <taxon>Streptosporangiales</taxon>
        <taxon>Thermomonosporaceae</taxon>
        <taxon>Actinomadura</taxon>
    </lineage>
</organism>
<keyword evidence="1" id="KW-1133">Transmembrane helix</keyword>
<dbReference type="Proteomes" id="UP000183413">
    <property type="component" value="Unassembled WGS sequence"/>
</dbReference>
<dbReference type="EMBL" id="FOVH01000011">
    <property type="protein sequence ID" value="SFP00926.1"/>
    <property type="molecule type" value="Genomic_DNA"/>
</dbReference>
<dbReference type="OrthoDB" id="3461478at2"/>
<proteinExistence type="predicted"/>
<protein>
    <recommendedName>
        <fullName evidence="4">CU044_5270 family protein</fullName>
    </recommendedName>
</protein>
<dbReference type="NCBIfam" id="NF038083">
    <property type="entry name" value="CU044_5270_fam"/>
    <property type="match status" value="1"/>
</dbReference>
<evidence type="ECO:0008006" key="4">
    <source>
        <dbReference type="Google" id="ProtNLM"/>
    </source>
</evidence>
<name>A0A1I5LVX8_9ACTN</name>
<dbReference type="InterPro" id="IPR047789">
    <property type="entry name" value="CU044_5270-like"/>
</dbReference>
<gene>
    <name evidence="2" type="ORF">SAMN04489713_11129</name>
</gene>